<dbReference type="RefSeq" id="XP_007689107.1">
    <property type="nucleotide sequence ID" value="XM_007690917.1"/>
</dbReference>
<dbReference type="GO" id="GO:0005829">
    <property type="term" value="C:cytosol"/>
    <property type="evidence" value="ECO:0007669"/>
    <property type="project" value="TreeGrafter"/>
</dbReference>
<dbReference type="InterPro" id="IPR006680">
    <property type="entry name" value="Amidohydro-rel"/>
</dbReference>
<keyword evidence="11" id="KW-1185">Reference proteome</keyword>
<dbReference type="Proteomes" id="UP000054032">
    <property type="component" value="Unassembled WGS sequence"/>
</dbReference>
<dbReference type="eggNOG" id="KOG4245">
    <property type="taxonomic scope" value="Eukaryota"/>
</dbReference>
<dbReference type="GO" id="GO:0016787">
    <property type="term" value="F:hydrolase activity"/>
    <property type="evidence" value="ECO:0007669"/>
    <property type="project" value="InterPro"/>
</dbReference>
<dbReference type="PANTHER" id="PTHR21240:SF29">
    <property type="entry name" value="AMIDOHYDROLASE-RELATED DOMAIN-CONTAINING PROTEIN"/>
    <property type="match status" value="1"/>
</dbReference>
<dbReference type="OrthoDB" id="2832284at2759"/>
<dbReference type="SUPFAM" id="SSF51556">
    <property type="entry name" value="Metallo-dependent hydrolases"/>
    <property type="match status" value="1"/>
</dbReference>
<keyword evidence="4" id="KW-0862">Zinc</keyword>
<dbReference type="GO" id="GO:0019748">
    <property type="term" value="P:secondary metabolic process"/>
    <property type="evidence" value="ECO:0007669"/>
    <property type="project" value="TreeGrafter"/>
</dbReference>
<protein>
    <recommendedName>
        <fullName evidence="7">6-methylsalicylate decarboxylase</fullName>
        <ecNumber evidence="7">4.1.1.52</ecNumber>
    </recommendedName>
</protein>
<gene>
    <name evidence="10" type="ORF">COCMIDRAFT_98325</name>
</gene>
<evidence type="ECO:0000256" key="2">
    <source>
        <dbReference type="ARBA" id="ARBA00022723"/>
    </source>
</evidence>
<evidence type="ECO:0000256" key="1">
    <source>
        <dbReference type="ARBA" id="ARBA00005871"/>
    </source>
</evidence>
<dbReference type="GO" id="GO:0047596">
    <property type="term" value="F:6-methylsalicylate decarboxylase activity"/>
    <property type="evidence" value="ECO:0007669"/>
    <property type="project" value="UniProtKB-EC"/>
</dbReference>
<dbReference type="Pfam" id="PF04909">
    <property type="entry name" value="Amidohydro_2"/>
    <property type="match status" value="1"/>
</dbReference>
<comment type="catalytic activity">
    <reaction evidence="6">
        <text>6-methylsalicylate + H(+) = 3-methylphenol + CO2</text>
        <dbReference type="Rhea" id="RHEA:23112"/>
        <dbReference type="ChEBI" id="CHEBI:15378"/>
        <dbReference type="ChEBI" id="CHEBI:16526"/>
        <dbReference type="ChEBI" id="CHEBI:17231"/>
        <dbReference type="ChEBI" id="CHEBI:36658"/>
        <dbReference type="EC" id="4.1.1.52"/>
    </reaction>
    <physiologicalReaction direction="left-to-right" evidence="6">
        <dbReference type="Rhea" id="RHEA:23113"/>
    </physiologicalReaction>
</comment>
<evidence type="ECO:0000256" key="6">
    <source>
        <dbReference type="ARBA" id="ARBA00036832"/>
    </source>
</evidence>
<dbReference type="EC" id="4.1.1.52" evidence="7"/>
<dbReference type="InterPro" id="IPR032465">
    <property type="entry name" value="ACMSD"/>
</dbReference>
<feature type="domain" description="Amidohydrolase-related" evidence="9">
    <location>
        <begin position="4"/>
        <end position="311"/>
    </location>
</feature>
<dbReference type="PANTHER" id="PTHR21240">
    <property type="entry name" value="2-AMINO-3-CARBOXYLMUCONATE-6-SEMIALDEHYDE DECARBOXYLASE"/>
    <property type="match status" value="1"/>
</dbReference>
<accession>W6ZA51</accession>
<dbReference type="STRING" id="930090.W6ZA51"/>
<evidence type="ECO:0000256" key="4">
    <source>
        <dbReference type="ARBA" id="ARBA00022833"/>
    </source>
</evidence>
<evidence type="ECO:0000256" key="5">
    <source>
        <dbReference type="ARBA" id="ARBA00023239"/>
    </source>
</evidence>
<dbReference type="HOGENOM" id="CLU_039329_2_1_1"/>
<keyword evidence="2" id="KW-0479">Metal-binding</keyword>
<sequence>MGRVDVHHHILPTEYVQKWKNAAGIPKGLTLPSWNVELDLQFMDRNDIDVSILSLSAPGLAFTSSADEATKLCRSVNEYAKEISTSHPRRFGFFASVPPLTQINACLEEVRYSLDVLKADGVALLSSYDDKYLGHEDFRPLWEELHSRNAVVFVHPTFGETWGAPSDPTIPRPIIDFPHETTRTAINLITSNIVRDFSNCKIILSHGGGTLPYMATRVAHQTADLGLKDKTADDFIREARSFYFDLALTGFETPIRLLQDFAGTDHILYGSDFPFAREGTITPQIENINNTAMEDDVRHSIECGAARKLFSRFKTDENDGR</sequence>
<evidence type="ECO:0000313" key="11">
    <source>
        <dbReference type="Proteomes" id="UP000054032"/>
    </source>
</evidence>
<evidence type="ECO:0000256" key="3">
    <source>
        <dbReference type="ARBA" id="ARBA00022793"/>
    </source>
</evidence>
<evidence type="ECO:0000259" key="9">
    <source>
        <dbReference type="Pfam" id="PF04909"/>
    </source>
</evidence>
<name>W6ZA51_COCMI</name>
<reference evidence="10 11" key="1">
    <citation type="journal article" date="2013" name="PLoS Genet.">
        <title>Comparative genome structure, secondary metabolite, and effector coding capacity across Cochliobolus pathogens.</title>
        <authorList>
            <person name="Condon B.J."/>
            <person name="Leng Y."/>
            <person name="Wu D."/>
            <person name="Bushley K.E."/>
            <person name="Ohm R.A."/>
            <person name="Otillar R."/>
            <person name="Martin J."/>
            <person name="Schackwitz W."/>
            <person name="Grimwood J."/>
            <person name="MohdZainudin N."/>
            <person name="Xue C."/>
            <person name="Wang R."/>
            <person name="Manning V.A."/>
            <person name="Dhillon B."/>
            <person name="Tu Z.J."/>
            <person name="Steffenson B.J."/>
            <person name="Salamov A."/>
            <person name="Sun H."/>
            <person name="Lowry S."/>
            <person name="LaButti K."/>
            <person name="Han J."/>
            <person name="Copeland A."/>
            <person name="Lindquist E."/>
            <person name="Barry K."/>
            <person name="Schmutz J."/>
            <person name="Baker S.E."/>
            <person name="Ciuffetti L.M."/>
            <person name="Grigoriev I.V."/>
            <person name="Zhong S."/>
            <person name="Turgeon B.G."/>
        </authorList>
    </citation>
    <scope>NUCLEOTIDE SEQUENCE [LARGE SCALE GENOMIC DNA]</scope>
    <source>
        <strain evidence="10 11">ATCC 44560</strain>
    </source>
</reference>
<organism evidence="10 11">
    <name type="scientific">Bipolaris oryzae ATCC 44560</name>
    <dbReference type="NCBI Taxonomy" id="930090"/>
    <lineage>
        <taxon>Eukaryota</taxon>
        <taxon>Fungi</taxon>
        <taxon>Dikarya</taxon>
        <taxon>Ascomycota</taxon>
        <taxon>Pezizomycotina</taxon>
        <taxon>Dothideomycetes</taxon>
        <taxon>Pleosporomycetidae</taxon>
        <taxon>Pleosporales</taxon>
        <taxon>Pleosporineae</taxon>
        <taxon>Pleosporaceae</taxon>
        <taxon>Bipolaris</taxon>
    </lineage>
</organism>
<evidence type="ECO:0000256" key="7">
    <source>
        <dbReference type="ARBA" id="ARBA00038889"/>
    </source>
</evidence>
<dbReference type="AlphaFoldDB" id="W6ZA51"/>
<dbReference type="InterPro" id="IPR032466">
    <property type="entry name" value="Metal_Hydrolase"/>
</dbReference>
<dbReference type="KEGG" id="bor:COCMIDRAFT_98325"/>
<evidence type="ECO:0000256" key="8">
    <source>
        <dbReference type="RuleBase" id="RU366045"/>
    </source>
</evidence>
<comment type="similarity">
    <text evidence="1">Belongs to the metallo-dependent hydrolases superfamily. ACMSD family.</text>
</comment>
<dbReference type="GO" id="GO:0046872">
    <property type="term" value="F:metal ion binding"/>
    <property type="evidence" value="ECO:0007669"/>
    <property type="project" value="UniProtKB-KW"/>
</dbReference>
<dbReference type="EMBL" id="KI964005">
    <property type="protein sequence ID" value="EUC44409.1"/>
    <property type="molecule type" value="Genomic_DNA"/>
</dbReference>
<dbReference type="Gene3D" id="3.20.20.140">
    <property type="entry name" value="Metal-dependent hydrolases"/>
    <property type="match status" value="1"/>
</dbReference>
<proteinExistence type="inferred from homology"/>
<keyword evidence="5 8" id="KW-0456">Lyase</keyword>
<keyword evidence="3 8" id="KW-0210">Decarboxylase</keyword>
<evidence type="ECO:0000313" key="10">
    <source>
        <dbReference type="EMBL" id="EUC44409.1"/>
    </source>
</evidence>
<dbReference type="GeneID" id="19129234"/>